<dbReference type="GO" id="GO:0071978">
    <property type="term" value="P:bacterial-type flagellum-dependent swarming motility"/>
    <property type="evidence" value="ECO:0007669"/>
    <property type="project" value="TreeGrafter"/>
</dbReference>
<evidence type="ECO:0000256" key="1">
    <source>
        <dbReference type="ARBA" id="ARBA00002254"/>
    </source>
</evidence>
<organism evidence="11 12">
    <name type="scientific">Sulfurimonas hongkongensis</name>
    <dbReference type="NCBI Taxonomy" id="1172190"/>
    <lineage>
        <taxon>Bacteria</taxon>
        <taxon>Pseudomonadati</taxon>
        <taxon>Campylobacterota</taxon>
        <taxon>Epsilonproteobacteria</taxon>
        <taxon>Campylobacterales</taxon>
        <taxon>Sulfurimonadaceae</taxon>
        <taxon>Sulfurimonas</taxon>
    </lineage>
</organism>
<keyword evidence="6 10" id="KW-0812">Transmembrane</keyword>
<evidence type="ECO:0000256" key="2">
    <source>
        <dbReference type="ARBA" id="ARBA00004162"/>
    </source>
</evidence>
<evidence type="ECO:0000256" key="5">
    <source>
        <dbReference type="ARBA" id="ARBA00022500"/>
    </source>
</evidence>
<evidence type="ECO:0000256" key="10">
    <source>
        <dbReference type="RuleBase" id="RU364125"/>
    </source>
</evidence>
<evidence type="ECO:0000256" key="6">
    <source>
        <dbReference type="ARBA" id="ARBA00022692"/>
    </source>
</evidence>
<sequence length="178" mass="20561">MTMLQKIIKIFILLIISVLLVLMIVYGVSNSDFKNLKKYNEEDYGINNIRDKMQNPSKRKQEFAKERFYTNRVTVKSSTMANLGDFTVNIAGDKKLILNISLKYKEKNKNAWISTGAAKNEILAKGDVLRDAVIHTFSNSNSARVTNHRMKKELVKNINTYLSEGEIEEVYFNRFLIQ</sequence>
<keyword evidence="8 10" id="KW-1133">Transmembrane helix</keyword>
<gene>
    <name evidence="11" type="ORF">M947_00855</name>
</gene>
<dbReference type="EMBL" id="AUPZ01000002">
    <property type="protein sequence ID" value="EQB40378.1"/>
    <property type="molecule type" value="Genomic_DNA"/>
</dbReference>
<evidence type="ECO:0000256" key="7">
    <source>
        <dbReference type="ARBA" id="ARBA00022779"/>
    </source>
</evidence>
<evidence type="ECO:0000313" key="12">
    <source>
        <dbReference type="Proteomes" id="UP000015520"/>
    </source>
</evidence>
<comment type="subcellular location">
    <subcellularLocation>
        <location evidence="2">Cell membrane</location>
        <topology evidence="2">Single-pass membrane protein</topology>
    </subcellularLocation>
</comment>
<dbReference type="GO" id="GO:0006935">
    <property type="term" value="P:chemotaxis"/>
    <property type="evidence" value="ECO:0007669"/>
    <property type="project" value="UniProtKB-KW"/>
</dbReference>
<comment type="function">
    <text evidence="1 10">Controls the rotational direction of flagella during chemotaxis.</text>
</comment>
<keyword evidence="12" id="KW-1185">Reference proteome</keyword>
<dbReference type="GO" id="GO:0009425">
    <property type="term" value="C:bacterial-type flagellum basal body"/>
    <property type="evidence" value="ECO:0007669"/>
    <property type="project" value="InterPro"/>
</dbReference>
<feature type="transmembrane region" description="Helical" evidence="10">
    <location>
        <begin position="7"/>
        <end position="28"/>
    </location>
</feature>
<dbReference type="PANTHER" id="PTHR35091:SF2">
    <property type="entry name" value="FLAGELLAR PROTEIN FLIL"/>
    <property type="match status" value="1"/>
</dbReference>
<accession>T0L3E5</accession>
<evidence type="ECO:0000256" key="9">
    <source>
        <dbReference type="ARBA" id="ARBA00023136"/>
    </source>
</evidence>
<dbReference type="PATRIC" id="fig|1172190.3.peg.166"/>
<dbReference type="InterPro" id="IPR005503">
    <property type="entry name" value="FliL"/>
</dbReference>
<keyword evidence="5 10" id="KW-0145">Chemotaxis</keyword>
<dbReference type="GO" id="GO:0005886">
    <property type="term" value="C:plasma membrane"/>
    <property type="evidence" value="ECO:0007669"/>
    <property type="project" value="UniProtKB-SubCell"/>
</dbReference>
<evidence type="ECO:0000313" key="11">
    <source>
        <dbReference type="EMBL" id="EQB40378.1"/>
    </source>
</evidence>
<comment type="similarity">
    <text evidence="3 10">Belongs to the FliL family.</text>
</comment>
<dbReference type="PANTHER" id="PTHR35091">
    <property type="entry name" value="FLAGELLAR PROTEIN FLIL"/>
    <property type="match status" value="1"/>
</dbReference>
<dbReference type="AlphaFoldDB" id="T0L3E5"/>
<keyword evidence="9 10" id="KW-0472">Membrane</keyword>
<comment type="caution">
    <text evidence="11">The sequence shown here is derived from an EMBL/GenBank/DDBJ whole genome shotgun (WGS) entry which is preliminary data.</text>
</comment>
<dbReference type="Pfam" id="PF03748">
    <property type="entry name" value="FliL"/>
    <property type="match status" value="1"/>
</dbReference>
<dbReference type="STRING" id="1172190.M947_00855"/>
<evidence type="ECO:0000256" key="4">
    <source>
        <dbReference type="ARBA" id="ARBA00022475"/>
    </source>
</evidence>
<evidence type="ECO:0000256" key="8">
    <source>
        <dbReference type="ARBA" id="ARBA00022989"/>
    </source>
</evidence>
<reference evidence="11 12" key="1">
    <citation type="submission" date="2013-07" db="EMBL/GenBank/DDBJ databases">
        <title>Sulfurimonas hongkongensis AST-10 Genome Sequencing.</title>
        <authorList>
            <person name="Cai L."/>
            <person name="Zhang T."/>
        </authorList>
    </citation>
    <scope>NUCLEOTIDE SEQUENCE [LARGE SCALE GENOMIC DNA]</scope>
    <source>
        <strain evidence="11 12">AST-10</strain>
    </source>
</reference>
<proteinExistence type="inferred from homology"/>
<dbReference type="Proteomes" id="UP000015520">
    <property type="component" value="Unassembled WGS sequence"/>
</dbReference>
<protein>
    <recommendedName>
        <fullName evidence="10">Flagellar protein FliL</fullName>
    </recommendedName>
</protein>
<evidence type="ECO:0000256" key="3">
    <source>
        <dbReference type="ARBA" id="ARBA00008281"/>
    </source>
</evidence>
<keyword evidence="4 10" id="KW-1003">Cell membrane</keyword>
<name>T0L3E5_9BACT</name>
<keyword evidence="7 10" id="KW-0283">Flagellar rotation</keyword>